<dbReference type="RefSeq" id="WP_021560336.1">
    <property type="nucleotide sequence ID" value="NZ_CAJGGN010000013.1"/>
</dbReference>
<sequence length="87" mass="10012">MFDKETYIENKAFTVQPFDPANLRLITDRKNESFIFQTECIVAVEPRQSFRDPMVTESDVILANDVRIRVSLSPSDVFQQLSKNTGL</sequence>
<proteinExistence type="predicted"/>
<geneLocation type="plasmid" evidence="1">
    <name>p1108-emrB</name>
</geneLocation>
<dbReference type="EMBL" id="MG825377">
    <property type="protein sequence ID" value="AWF74987.1"/>
    <property type="molecule type" value="Genomic_DNA"/>
</dbReference>
<evidence type="ECO:0000313" key="1">
    <source>
        <dbReference type="EMBL" id="AWF74987.1"/>
    </source>
</evidence>
<name>A0A2S1J9C4_ECOLX</name>
<keyword evidence="1" id="KW-0614">Plasmid</keyword>
<protein>
    <submittedName>
        <fullName evidence="1">Uncharacterized protein</fullName>
    </submittedName>
</protein>
<organism evidence="1">
    <name type="scientific">Escherichia coli</name>
    <dbReference type="NCBI Taxonomy" id="562"/>
    <lineage>
        <taxon>Bacteria</taxon>
        <taxon>Pseudomonadati</taxon>
        <taxon>Pseudomonadota</taxon>
        <taxon>Gammaproteobacteria</taxon>
        <taxon>Enterobacterales</taxon>
        <taxon>Enterobacteriaceae</taxon>
        <taxon>Escherichia</taxon>
    </lineage>
</organism>
<reference evidence="1" key="1">
    <citation type="submission" date="2018-01" db="EMBL/GenBank/DDBJ databases">
        <title>Prevalence of blaNDM and mcr-1 in Escherichia coli from food in China.</title>
        <authorList>
            <person name="Liu X."/>
            <person name="Li R."/>
            <person name="Chen S."/>
        </authorList>
    </citation>
    <scope>NUCLEOTIDE SEQUENCE</scope>
    <source>
        <strain evidence="1">1108</strain>
        <plasmid evidence="1">p1108-emrB</plasmid>
    </source>
</reference>
<gene>
    <name evidence="1" type="ORF">LHLDPJGA_00085</name>
</gene>
<accession>A0A2S1J9C4</accession>
<dbReference type="AlphaFoldDB" id="A0A2S1J9C4"/>